<dbReference type="AlphaFoldDB" id="A0A8A4TVE4"/>
<dbReference type="InterPro" id="IPR006204">
    <property type="entry name" value="GHMP_kinase_N_dom"/>
</dbReference>
<evidence type="ECO:0000259" key="7">
    <source>
        <dbReference type="Pfam" id="PF00288"/>
    </source>
</evidence>
<dbReference type="InterPro" id="IPR036554">
    <property type="entry name" value="GHMP_kinase_C_sf"/>
</dbReference>
<keyword evidence="3 6" id="KW-0547">Nucleotide-binding</keyword>
<comment type="function">
    <text evidence="6">Catalyzes the phosphorylation of the position 2 hydroxy group of 4-diphosphocytidyl-2C-methyl-D-erythritol.</text>
</comment>
<evidence type="ECO:0000256" key="3">
    <source>
        <dbReference type="ARBA" id="ARBA00022741"/>
    </source>
</evidence>
<dbReference type="KEGG" id="scor:J3U87_10890"/>
<dbReference type="GO" id="GO:0016114">
    <property type="term" value="P:terpenoid biosynthetic process"/>
    <property type="evidence" value="ECO:0007669"/>
    <property type="project" value="UniProtKB-UniRule"/>
</dbReference>
<dbReference type="PANTHER" id="PTHR43527">
    <property type="entry name" value="4-DIPHOSPHOCYTIDYL-2-C-METHYL-D-ERYTHRITOL KINASE, CHLOROPLASTIC"/>
    <property type="match status" value="1"/>
</dbReference>
<dbReference type="UniPathway" id="UPA00056">
    <property type="reaction ID" value="UER00094"/>
</dbReference>
<accession>A0A8A4TVE4</accession>
<evidence type="ECO:0000256" key="6">
    <source>
        <dbReference type="HAMAP-Rule" id="MF_00061"/>
    </source>
</evidence>
<dbReference type="GO" id="GO:0019288">
    <property type="term" value="P:isopentenyl diphosphate biosynthetic process, methylerythritol 4-phosphate pathway"/>
    <property type="evidence" value="ECO:0007669"/>
    <property type="project" value="UniProtKB-UniRule"/>
</dbReference>
<dbReference type="EMBL" id="CP071793">
    <property type="protein sequence ID" value="QTD52962.1"/>
    <property type="molecule type" value="Genomic_DNA"/>
</dbReference>
<proteinExistence type="inferred from homology"/>
<dbReference type="EC" id="2.7.1.148" evidence="6"/>
<dbReference type="HAMAP" id="MF_00061">
    <property type="entry name" value="IspE"/>
    <property type="match status" value="1"/>
</dbReference>
<evidence type="ECO:0000313" key="9">
    <source>
        <dbReference type="Proteomes" id="UP000663929"/>
    </source>
</evidence>
<dbReference type="InterPro" id="IPR004424">
    <property type="entry name" value="IspE"/>
</dbReference>
<keyword evidence="4 6" id="KW-0418">Kinase</keyword>
<dbReference type="PANTHER" id="PTHR43527:SF2">
    <property type="entry name" value="4-DIPHOSPHOCYTIDYL-2-C-METHYL-D-ERYTHRITOL KINASE, CHLOROPLASTIC"/>
    <property type="match status" value="1"/>
</dbReference>
<dbReference type="InterPro" id="IPR014721">
    <property type="entry name" value="Ribsml_uS5_D2-typ_fold_subgr"/>
</dbReference>
<dbReference type="SUPFAM" id="SSF55060">
    <property type="entry name" value="GHMP Kinase, C-terminal domain"/>
    <property type="match status" value="1"/>
</dbReference>
<dbReference type="NCBIfam" id="TIGR00154">
    <property type="entry name" value="ispE"/>
    <property type="match status" value="1"/>
</dbReference>
<evidence type="ECO:0000256" key="2">
    <source>
        <dbReference type="ARBA" id="ARBA00022679"/>
    </source>
</evidence>
<feature type="binding site" evidence="6">
    <location>
        <begin position="91"/>
        <end position="101"/>
    </location>
    <ligand>
        <name>ATP</name>
        <dbReference type="ChEBI" id="CHEBI:30616"/>
    </ligand>
</feature>
<dbReference type="InterPro" id="IPR020568">
    <property type="entry name" value="Ribosomal_Su5_D2-typ_SF"/>
</dbReference>
<gene>
    <name evidence="6 8" type="primary">ispE</name>
    <name evidence="8" type="ORF">J3U87_10890</name>
</gene>
<sequence length="285" mass="31138">MRRECRAKINLFLKVLGRRPDGYHELWTLFQEIDVHDTLVYEPGSGELELEIAGAALGAVEENLVFKAARLFGDRLGRPIGGRFSLRKRIPAGGGLGGGSSDAAGALALLNEAHQYPFGHEDLRAMALTLGADVPFFLEGGMCEARGVGERLRPVVHELPFDGGFLLIPDFGVPTGPVFRELAAGPSDPAHENAAPHAVPAIGENDLFAPACRLFPRLAEIREAWPCRETGESLFMTGSGSTLVWFTDRSRLDREQEAIAARFDLKTVPFRRWPKPADRQSGIGR</sequence>
<dbReference type="Proteomes" id="UP000663929">
    <property type="component" value="Chromosome"/>
</dbReference>
<dbReference type="Gene3D" id="3.30.70.890">
    <property type="entry name" value="GHMP kinase, C-terminal domain"/>
    <property type="match status" value="1"/>
</dbReference>
<keyword evidence="2 6" id="KW-0808">Transferase</keyword>
<name>A0A8A4TVE4_SULCO</name>
<feature type="active site" evidence="6">
    <location>
        <position position="133"/>
    </location>
</feature>
<evidence type="ECO:0000256" key="5">
    <source>
        <dbReference type="ARBA" id="ARBA00022840"/>
    </source>
</evidence>
<dbReference type="PIRSF" id="PIRSF010376">
    <property type="entry name" value="IspE"/>
    <property type="match status" value="1"/>
</dbReference>
<keyword evidence="9" id="KW-1185">Reference proteome</keyword>
<keyword evidence="6" id="KW-0414">Isoprene biosynthesis</keyword>
<comment type="catalytic activity">
    <reaction evidence="6">
        <text>4-CDP-2-C-methyl-D-erythritol + ATP = 4-CDP-2-C-methyl-D-erythritol 2-phosphate + ADP + H(+)</text>
        <dbReference type="Rhea" id="RHEA:18437"/>
        <dbReference type="ChEBI" id="CHEBI:15378"/>
        <dbReference type="ChEBI" id="CHEBI:30616"/>
        <dbReference type="ChEBI" id="CHEBI:57823"/>
        <dbReference type="ChEBI" id="CHEBI:57919"/>
        <dbReference type="ChEBI" id="CHEBI:456216"/>
        <dbReference type="EC" id="2.7.1.148"/>
    </reaction>
</comment>
<dbReference type="RefSeq" id="WP_237383060.1">
    <property type="nucleotide sequence ID" value="NZ_CP071793.1"/>
</dbReference>
<comment type="pathway">
    <text evidence="6">Isoprenoid biosynthesis; isopentenyl diphosphate biosynthesis via DXP pathway; isopentenyl diphosphate from 1-deoxy-D-xylulose 5-phosphate: step 3/6.</text>
</comment>
<dbReference type="SUPFAM" id="SSF54211">
    <property type="entry name" value="Ribosomal protein S5 domain 2-like"/>
    <property type="match status" value="1"/>
</dbReference>
<dbReference type="Pfam" id="PF00288">
    <property type="entry name" value="GHMP_kinases_N"/>
    <property type="match status" value="1"/>
</dbReference>
<evidence type="ECO:0000256" key="4">
    <source>
        <dbReference type="ARBA" id="ARBA00022777"/>
    </source>
</evidence>
<feature type="active site" evidence="6">
    <location>
        <position position="8"/>
    </location>
</feature>
<evidence type="ECO:0000256" key="1">
    <source>
        <dbReference type="ARBA" id="ARBA00017473"/>
    </source>
</evidence>
<keyword evidence="5 6" id="KW-0067">ATP-binding</keyword>
<protein>
    <recommendedName>
        <fullName evidence="1 6">4-diphosphocytidyl-2-C-methyl-D-erythritol kinase</fullName>
        <shortName evidence="6">CMK</shortName>
        <ecNumber evidence="6">2.7.1.148</ecNumber>
    </recommendedName>
    <alternativeName>
        <fullName evidence="6">4-(cytidine-5'-diphospho)-2-C-methyl-D-erythritol kinase</fullName>
    </alternativeName>
</protein>
<reference evidence="8" key="1">
    <citation type="submission" date="2021-03" db="EMBL/GenBank/DDBJ databases">
        <title>Acanthopleuribacteraceae sp. M133.</title>
        <authorList>
            <person name="Wang G."/>
        </authorList>
    </citation>
    <scope>NUCLEOTIDE SEQUENCE</scope>
    <source>
        <strain evidence="8">M133</strain>
    </source>
</reference>
<feature type="domain" description="GHMP kinase N-terminal" evidence="7">
    <location>
        <begin position="63"/>
        <end position="141"/>
    </location>
</feature>
<dbReference type="GO" id="GO:0050515">
    <property type="term" value="F:4-(cytidine 5'-diphospho)-2-C-methyl-D-erythritol kinase activity"/>
    <property type="evidence" value="ECO:0007669"/>
    <property type="project" value="UniProtKB-UniRule"/>
</dbReference>
<dbReference type="Gene3D" id="3.30.230.10">
    <property type="match status" value="1"/>
</dbReference>
<dbReference type="GO" id="GO:0005524">
    <property type="term" value="F:ATP binding"/>
    <property type="evidence" value="ECO:0007669"/>
    <property type="project" value="UniProtKB-UniRule"/>
</dbReference>
<organism evidence="8 9">
    <name type="scientific">Sulfidibacter corallicola</name>
    <dbReference type="NCBI Taxonomy" id="2818388"/>
    <lineage>
        <taxon>Bacteria</taxon>
        <taxon>Pseudomonadati</taxon>
        <taxon>Acidobacteriota</taxon>
        <taxon>Holophagae</taxon>
        <taxon>Acanthopleuribacterales</taxon>
        <taxon>Acanthopleuribacteraceae</taxon>
        <taxon>Sulfidibacter</taxon>
    </lineage>
</organism>
<evidence type="ECO:0000313" key="8">
    <source>
        <dbReference type="EMBL" id="QTD52962.1"/>
    </source>
</evidence>
<comment type="similarity">
    <text evidence="6">Belongs to the GHMP kinase family. IspE subfamily.</text>
</comment>